<dbReference type="EMBL" id="CAACYD010000006">
    <property type="protein sequence ID" value="VFA88671.1"/>
    <property type="molecule type" value="Genomic_DNA"/>
</dbReference>
<protein>
    <submittedName>
        <fullName evidence="2">Predicted membrane protein</fullName>
    </submittedName>
</protein>
<feature type="transmembrane region" description="Helical" evidence="1">
    <location>
        <begin position="57"/>
        <end position="84"/>
    </location>
</feature>
<evidence type="ECO:0000256" key="1">
    <source>
        <dbReference type="SAM" id="Phobius"/>
    </source>
</evidence>
<dbReference type="Pfam" id="PF06912">
    <property type="entry name" value="DUF1275"/>
    <property type="match status" value="1"/>
</dbReference>
<comment type="caution">
    <text evidence="2">The sequence shown here is derived from an EMBL/GenBank/DDBJ whole genome shotgun (WGS) entry which is preliminary data.</text>
</comment>
<proteinExistence type="predicted"/>
<keyword evidence="1" id="KW-1133">Transmembrane helix</keyword>
<feature type="transmembrane region" description="Helical" evidence="1">
    <location>
        <begin position="155"/>
        <end position="176"/>
    </location>
</feature>
<feature type="transmembrane region" description="Helical" evidence="1">
    <location>
        <begin position="24"/>
        <end position="45"/>
    </location>
</feature>
<evidence type="ECO:0000313" key="2">
    <source>
        <dbReference type="EMBL" id="VFA88671.1"/>
    </source>
</evidence>
<dbReference type="Proteomes" id="UP000360750">
    <property type="component" value="Unassembled WGS sequence"/>
</dbReference>
<keyword evidence="1" id="KW-0812">Transmembrane</keyword>
<dbReference type="PANTHER" id="PTHR37314:SF4">
    <property type="entry name" value="UPF0700 TRANSMEMBRANE PROTEIN YOAK"/>
    <property type="match status" value="1"/>
</dbReference>
<feature type="transmembrane region" description="Helical" evidence="1">
    <location>
        <begin position="104"/>
        <end position="124"/>
    </location>
</feature>
<sequence length="242" mass="24029">MGTDEIAASSPAPPPRPTGGTRDLVLMLVLTFTTGIVDAGGFLAFDTVFLGNMTGNVLILGMGAAGAHGLPVFSPALALLAFIAGAGVASLFLRAGPAGWSPRLVSVLSVSTVLVAVTAVLTGFDAGDHAARLSAVGLTAAAMGMQAAAARRIGVADVTTVVVTSTITAWAIDMFARPSRATIFNRRLAAIAVILLGALVGALLLKIALWPVFAVAAAVSAGVVVCGYVLAAHAGADPATSV</sequence>
<dbReference type="PANTHER" id="PTHR37314">
    <property type="entry name" value="SLR0142 PROTEIN"/>
    <property type="match status" value="1"/>
</dbReference>
<keyword evidence="1" id="KW-0472">Membrane</keyword>
<dbReference type="AlphaFoldDB" id="A0ABD7V338"/>
<reference evidence="2 3" key="1">
    <citation type="submission" date="2019-02" db="EMBL/GenBank/DDBJ databases">
        <authorList>
            <consortium name="Pathogen Informatics"/>
        </authorList>
    </citation>
    <scope>NUCLEOTIDE SEQUENCE [LARGE SCALE GENOMIC DNA]</scope>
    <source>
        <strain evidence="2 3">3012STDY6756503</strain>
    </source>
</reference>
<organism evidence="2 3">
    <name type="scientific">Gordonia paraffinivorans</name>
    <dbReference type="NCBI Taxonomy" id="175628"/>
    <lineage>
        <taxon>Bacteria</taxon>
        <taxon>Bacillati</taxon>
        <taxon>Actinomycetota</taxon>
        <taxon>Actinomycetes</taxon>
        <taxon>Mycobacteriales</taxon>
        <taxon>Gordoniaceae</taxon>
        <taxon>Gordonia</taxon>
    </lineage>
</organism>
<gene>
    <name evidence="2" type="ORF">NCTC8139_02222</name>
</gene>
<dbReference type="InterPro" id="IPR010699">
    <property type="entry name" value="DUF1275"/>
</dbReference>
<name>A0ABD7V338_9ACTN</name>
<evidence type="ECO:0000313" key="3">
    <source>
        <dbReference type="Proteomes" id="UP000360750"/>
    </source>
</evidence>
<feature type="transmembrane region" description="Helical" evidence="1">
    <location>
        <begin position="188"/>
        <end position="205"/>
    </location>
</feature>
<feature type="transmembrane region" description="Helical" evidence="1">
    <location>
        <begin position="211"/>
        <end position="231"/>
    </location>
</feature>
<accession>A0ABD7V338</accession>